<gene>
    <name evidence="2" type="ORF">GCM10023211_04880</name>
</gene>
<reference evidence="3" key="1">
    <citation type="journal article" date="2019" name="Int. J. Syst. Evol. Microbiol.">
        <title>The Global Catalogue of Microorganisms (GCM) 10K type strain sequencing project: providing services to taxonomists for standard genome sequencing and annotation.</title>
        <authorList>
            <consortium name="The Broad Institute Genomics Platform"/>
            <consortium name="The Broad Institute Genome Sequencing Center for Infectious Disease"/>
            <person name="Wu L."/>
            <person name="Ma J."/>
        </authorList>
    </citation>
    <scope>NUCLEOTIDE SEQUENCE [LARGE SCALE GENOMIC DNA]</scope>
    <source>
        <strain evidence="3">JCM 18050</strain>
    </source>
</reference>
<evidence type="ECO:0000313" key="2">
    <source>
        <dbReference type="EMBL" id="GAA5105782.1"/>
    </source>
</evidence>
<dbReference type="Proteomes" id="UP001500171">
    <property type="component" value="Unassembled WGS sequence"/>
</dbReference>
<proteinExistence type="predicted"/>
<accession>A0ABP9N0Q6</accession>
<dbReference type="EMBL" id="BAABHY010000001">
    <property type="protein sequence ID" value="GAA5105782.1"/>
    <property type="molecule type" value="Genomic_DNA"/>
</dbReference>
<keyword evidence="3" id="KW-1185">Reference proteome</keyword>
<evidence type="ECO:0000256" key="1">
    <source>
        <dbReference type="SAM" id="Coils"/>
    </source>
</evidence>
<evidence type="ECO:0000313" key="3">
    <source>
        <dbReference type="Proteomes" id="UP001500171"/>
    </source>
</evidence>
<comment type="caution">
    <text evidence="2">The sequence shown here is derived from an EMBL/GenBank/DDBJ whole genome shotgun (WGS) entry which is preliminary data.</text>
</comment>
<sequence length="450" mass="51188">MSGPKVVRIITREEVIQNCQQRLNRVDIAISQWQNKRQRLGGDIQHDVALITQQRQQLQSLLQADEFEALQKSVPLLLESLAVNITDRQEQAINRQAMQLQQQRQIKENAAVILQQLEKKTRSTVPSQLLEQIRQIKQGTLADEANHILQAGFEFIQQSQAITPVMTDSQKDILSKMTPGHTMTTFDDWRKAQGGLNENSALKKLDRYISEINMIDPVLATSYLSRIAQLENESHQAQYQLLLDSLNIDLANDIRRCKHYQALTARLEGLLAEVKNQHITLPEAVELKIKQLNAVQIAEVESLITACQTSIDQHTSQITANYRRQAILNGLSKLGYEVREGMATVWQKDGKIIVNNPSIPGYGIEVGGQTASPRLQIRPVRLTPIEDRKRDLDVETLWCNDFDKLREWMANQGCEFELERSLAIGQAPVKYVSVTTQQVETVNKLKNYKD</sequence>
<name>A0ABP9N0Q6_9GAMM</name>
<organism evidence="2 3">
    <name type="scientific">Orbus sasakiae</name>
    <dbReference type="NCBI Taxonomy" id="1078475"/>
    <lineage>
        <taxon>Bacteria</taxon>
        <taxon>Pseudomonadati</taxon>
        <taxon>Pseudomonadota</taxon>
        <taxon>Gammaproteobacteria</taxon>
        <taxon>Orbales</taxon>
        <taxon>Orbaceae</taxon>
        <taxon>Orbus</taxon>
    </lineage>
</organism>
<protein>
    <submittedName>
        <fullName evidence="2">Uncharacterized protein</fullName>
    </submittedName>
</protein>
<keyword evidence="1" id="KW-0175">Coiled coil</keyword>
<dbReference type="RefSeq" id="WP_345488444.1">
    <property type="nucleotide sequence ID" value="NZ_BAABHY010000001.1"/>
</dbReference>
<feature type="coiled-coil region" evidence="1">
    <location>
        <begin position="90"/>
        <end position="120"/>
    </location>
</feature>